<feature type="transmembrane region" description="Helical" evidence="9">
    <location>
        <begin position="144"/>
        <end position="169"/>
    </location>
</feature>
<keyword evidence="3" id="KW-0050">Antiport</keyword>
<feature type="transmembrane region" description="Helical" evidence="9">
    <location>
        <begin position="290"/>
        <end position="314"/>
    </location>
</feature>
<comment type="similarity">
    <text evidence="8">Belongs to the NhaC Na(+)/H(+) (TC 2.A.35) antiporter family.</text>
</comment>
<feature type="transmembrane region" description="Helical" evidence="9">
    <location>
        <begin position="410"/>
        <end position="428"/>
    </location>
</feature>
<evidence type="ECO:0000259" key="10">
    <source>
        <dbReference type="Pfam" id="PF03553"/>
    </source>
</evidence>
<feature type="transmembrane region" description="Helical" evidence="9">
    <location>
        <begin position="73"/>
        <end position="93"/>
    </location>
</feature>
<evidence type="ECO:0000256" key="8">
    <source>
        <dbReference type="ARBA" id="ARBA00038435"/>
    </source>
</evidence>
<evidence type="ECO:0000313" key="12">
    <source>
        <dbReference type="Proteomes" id="UP000006251"/>
    </source>
</evidence>
<name>K6ZBV3_9ALTE</name>
<feature type="transmembrane region" description="Helical" evidence="9">
    <location>
        <begin position="384"/>
        <end position="404"/>
    </location>
</feature>
<keyword evidence="7 9" id="KW-0472">Membrane</keyword>
<dbReference type="OrthoDB" id="9790605at2"/>
<feature type="transmembrane region" description="Helical" evidence="9">
    <location>
        <begin position="197"/>
        <end position="216"/>
    </location>
</feature>
<evidence type="ECO:0000256" key="2">
    <source>
        <dbReference type="ARBA" id="ARBA00022448"/>
    </source>
</evidence>
<gene>
    <name evidence="11" type="ORF">GPAL_0922</name>
</gene>
<evidence type="ECO:0000256" key="7">
    <source>
        <dbReference type="ARBA" id="ARBA00023136"/>
    </source>
</evidence>
<protein>
    <submittedName>
        <fullName evidence="11">Na+/H+ antiporter NHAC</fullName>
    </submittedName>
</protein>
<comment type="subcellular location">
    <subcellularLocation>
        <location evidence="1">Cell membrane</location>
        <topology evidence="1">Multi-pass membrane protein</topology>
    </subcellularLocation>
</comment>
<dbReference type="InterPro" id="IPR052180">
    <property type="entry name" value="NhaC_Na-H+_Antiporter"/>
</dbReference>
<sequence length="438" mass="46331">MKREQPKDNFWGLTPILFFMILVIASGVLTQNFSTMPILVALVIAAGFALVLNRKESRLSVAEKVDMFCKGGGDKTIILLVMIFLLAGAFYSVTIDIGARDSTVNWALNYVPTVYLLPGLFVISCFIAFAMGTSMGTITAITPIGVGLADSLGVPIPLAVGIVIGGAMFGDNLSFISDTTIAATRTQGVQLRDKFKANLLIVLPAALLTTILLLFVDIDGSAIIALQDYDLLLILPYLLIIVCALLGINVIGVLGIGIGSACIVGLSKGLFTLPTMLQSLQKGMGWMQDLMAIALILGGIVALMKAYGGIAWLVSNITKRINSKKGSEYGVAALVSTLNIAISNNTIAILTVGPIAKELGVQYQLDPRRTASLLDIFSCGIQGLVPYGGQLLAAATLAGVSPLALTPYCWYSMLILVFGVLAIATGLPKFKDKSLDDF</sequence>
<dbReference type="PANTHER" id="PTHR33451:SF5">
    <property type="entry name" value="NA+_H+ ANTIPORTER"/>
    <property type="match status" value="1"/>
</dbReference>
<evidence type="ECO:0000256" key="5">
    <source>
        <dbReference type="ARBA" id="ARBA00022692"/>
    </source>
</evidence>
<feature type="transmembrane region" description="Helical" evidence="9">
    <location>
        <begin position="113"/>
        <end position="132"/>
    </location>
</feature>
<evidence type="ECO:0000256" key="9">
    <source>
        <dbReference type="SAM" id="Phobius"/>
    </source>
</evidence>
<dbReference type="STRING" id="1121922.GCA_000428905_01448"/>
<feature type="transmembrane region" description="Helical" evidence="9">
    <location>
        <begin position="237"/>
        <end position="270"/>
    </location>
</feature>
<keyword evidence="12" id="KW-1185">Reference proteome</keyword>
<feature type="domain" description="Na+/H+ antiporter NhaC-like C-terminal" evidence="10">
    <location>
        <begin position="245"/>
        <end position="426"/>
    </location>
</feature>
<dbReference type="GO" id="GO:0015297">
    <property type="term" value="F:antiporter activity"/>
    <property type="evidence" value="ECO:0007669"/>
    <property type="project" value="UniProtKB-KW"/>
</dbReference>
<dbReference type="RefSeq" id="WP_006009589.1">
    <property type="nucleotide sequence ID" value="NZ_BAEQ01000016.1"/>
</dbReference>
<feature type="domain" description="Na+/H+ antiporter NhaC-like C-terminal" evidence="10">
    <location>
        <begin position="13"/>
        <end position="216"/>
    </location>
</feature>
<evidence type="ECO:0000256" key="4">
    <source>
        <dbReference type="ARBA" id="ARBA00022475"/>
    </source>
</evidence>
<keyword evidence="5 9" id="KW-0812">Transmembrane</keyword>
<dbReference type="AlphaFoldDB" id="K6ZBV3"/>
<reference evidence="12" key="1">
    <citation type="journal article" date="2014" name="Environ. Microbiol.">
        <title>Comparative genomics of the marine bacterial genus Glaciecola reveals the high degree of genomic diversity and genomic characteristic for cold adaptation.</title>
        <authorList>
            <person name="Qin Q.L."/>
            <person name="Xie B.B."/>
            <person name="Yu Y."/>
            <person name="Shu Y.L."/>
            <person name="Rong J.C."/>
            <person name="Zhang Y.J."/>
            <person name="Zhao D.L."/>
            <person name="Chen X.L."/>
            <person name="Zhang X.Y."/>
            <person name="Chen B."/>
            <person name="Zhou B.C."/>
            <person name="Zhang Y.Z."/>
        </authorList>
    </citation>
    <scope>NUCLEOTIDE SEQUENCE [LARGE SCALE GENOMIC DNA]</scope>
    <source>
        <strain evidence="12">ACAM 615</strain>
    </source>
</reference>
<dbReference type="PANTHER" id="PTHR33451">
    <property type="entry name" value="MALATE-2H(+)/NA(+)-LACTATE ANTIPORTER"/>
    <property type="match status" value="1"/>
</dbReference>
<keyword evidence="2" id="KW-0813">Transport</keyword>
<dbReference type="Proteomes" id="UP000006251">
    <property type="component" value="Unassembled WGS sequence"/>
</dbReference>
<dbReference type="Pfam" id="PF03553">
    <property type="entry name" value="Na_H_antiporter"/>
    <property type="match status" value="2"/>
</dbReference>
<dbReference type="EMBL" id="BAEQ01000016">
    <property type="protein sequence ID" value="GAC27802.1"/>
    <property type="molecule type" value="Genomic_DNA"/>
</dbReference>
<keyword evidence="6 9" id="KW-1133">Transmembrane helix</keyword>
<feature type="transmembrane region" description="Helical" evidence="9">
    <location>
        <begin position="12"/>
        <end position="29"/>
    </location>
</feature>
<proteinExistence type="inferred from homology"/>
<evidence type="ECO:0000256" key="6">
    <source>
        <dbReference type="ARBA" id="ARBA00022989"/>
    </source>
</evidence>
<evidence type="ECO:0000256" key="3">
    <source>
        <dbReference type="ARBA" id="ARBA00022449"/>
    </source>
</evidence>
<comment type="caution">
    <text evidence="11">The sequence shown here is derived from an EMBL/GenBank/DDBJ whole genome shotgun (WGS) entry which is preliminary data.</text>
</comment>
<keyword evidence="4" id="KW-1003">Cell membrane</keyword>
<evidence type="ECO:0000313" key="11">
    <source>
        <dbReference type="EMBL" id="GAC27802.1"/>
    </source>
</evidence>
<dbReference type="InterPro" id="IPR018461">
    <property type="entry name" value="Na/H_Antiport_NhaC-like_C"/>
</dbReference>
<accession>K6ZBV3</accession>
<organism evidence="11 12">
    <name type="scientific">Brumicola pallidula DSM 14239 = ACAM 615</name>
    <dbReference type="NCBI Taxonomy" id="1121922"/>
    <lineage>
        <taxon>Bacteria</taxon>
        <taxon>Pseudomonadati</taxon>
        <taxon>Pseudomonadota</taxon>
        <taxon>Gammaproteobacteria</taxon>
        <taxon>Alteromonadales</taxon>
        <taxon>Alteromonadaceae</taxon>
        <taxon>Brumicola</taxon>
    </lineage>
</organism>
<feature type="transmembrane region" description="Helical" evidence="9">
    <location>
        <begin position="35"/>
        <end position="52"/>
    </location>
</feature>
<evidence type="ECO:0000256" key="1">
    <source>
        <dbReference type="ARBA" id="ARBA00004651"/>
    </source>
</evidence>
<dbReference type="GO" id="GO:0005886">
    <property type="term" value="C:plasma membrane"/>
    <property type="evidence" value="ECO:0007669"/>
    <property type="project" value="UniProtKB-SubCell"/>
</dbReference>